<evidence type="ECO:0000259" key="6">
    <source>
        <dbReference type="Pfam" id="PF03468"/>
    </source>
</evidence>
<feature type="compositionally biased region" description="Polar residues" evidence="5">
    <location>
        <begin position="66"/>
        <end position="78"/>
    </location>
</feature>
<feature type="region of interest" description="Disordered" evidence="5">
    <location>
        <begin position="585"/>
        <end position="606"/>
    </location>
</feature>
<dbReference type="InterPro" id="IPR044287">
    <property type="entry name" value="SGS3"/>
</dbReference>
<feature type="coiled-coil region" evidence="4">
    <location>
        <begin position="534"/>
        <end position="577"/>
    </location>
</feature>
<name>A0A9Q1QNA2_9CARY</name>
<feature type="region of interest" description="Disordered" evidence="5">
    <location>
        <begin position="14"/>
        <end position="177"/>
    </location>
</feature>
<dbReference type="InterPro" id="IPR005380">
    <property type="entry name" value="XS_domain"/>
</dbReference>
<keyword evidence="2" id="KW-0943">RNA-mediated gene silencing</keyword>
<evidence type="ECO:0000256" key="3">
    <source>
        <dbReference type="ARBA" id="ARBA00024022"/>
    </source>
</evidence>
<reference evidence="8" key="1">
    <citation type="submission" date="2022-04" db="EMBL/GenBank/DDBJ databases">
        <title>Carnegiea gigantea Genome sequencing and assembly v2.</title>
        <authorList>
            <person name="Copetti D."/>
            <person name="Sanderson M.J."/>
            <person name="Burquez A."/>
            <person name="Wojciechowski M.F."/>
        </authorList>
    </citation>
    <scope>NUCLEOTIDE SEQUENCE</scope>
    <source>
        <strain evidence="8">SGP5-SGP5p</strain>
        <tissue evidence="8">Aerial part</tissue>
    </source>
</reference>
<dbReference type="OrthoDB" id="1936239at2759"/>
<feature type="compositionally biased region" description="Low complexity" evidence="5">
    <location>
        <begin position="592"/>
        <end position="606"/>
    </location>
</feature>
<feature type="domain" description="XS" evidence="6">
    <location>
        <begin position="275"/>
        <end position="390"/>
    </location>
</feature>
<dbReference type="PANTHER" id="PTHR46602:SF1">
    <property type="entry name" value="PROTEIN SUPPRESSOR OF GENE SILENCING 3"/>
    <property type="match status" value="1"/>
</dbReference>
<keyword evidence="9" id="KW-1185">Reference proteome</keyword>
<dbReference type="GO" id="GO:0031047">
    <property type="term" value="P:regulatory ncRNA-mediated gene silencing"/>
    <property type="evidence" value="ECO:0007669"/>
    <property type="project" value="UniProtKB-KW"/>
</dbReference>
<proteinExistence type="inferred from homology"/>
<comment type="similarity">
    <text evidence="3">Belongs to the SGS3 family.</text>
</comment>
<feature type="domain" description="Zinc finger-XS" evidence="7">
    <location>
        <begin position="204"/>
        <end position="242"/>
    </location>
</feature>
<comment type="caution">
    <text evidence="8">The sequence shown here is derived from an EMBL/GenBank/DDBJ whole genome shotgun (WGS) entry which is preliminary data.</text>
</comment>
<dbReference type="Pfam" id="PF03468">
    <property type="entry name" value="XS"/>
    <property type="match status" value="1"/>
</dbReference>
<sequence>MSSGKAIVNLSRGVGDINLGSSGDGHWEEVSRKQKVRAGKPWSQQTSTPKAWGQPDTAQRLGMRSANASGSAWNSLNNDVRRQGGGGLRPQSFSSEGNDVTGASGIAPPLERGWNWAARAGSSQVEEEKTVDKGNADEEEEEEEEEDNVCTDDDDDALSDDYDSDDGPQSHETKKQRRMLKGFFERLDKLTAPEINDPVRQWHCPACQGGPGAIDWYKGLQPLITHARTKGSVRVKLHREFANILDEELRRRGTSVVPAGESFGQWEGLKQEIKDHDIVWPPTVLIMNTVLEKDENDKWLGMGNQELLDYFREYAAVKARHSYGPKGHRGMSVLIFESSAMGYVEAERLHKHFLGQGTGRSAWESNRRVLFYPGGKRQLYGFLARKEDLEEFNRHCQGKTKLKYDIRSYHEMVVAPMKQMNVDNQQLTYFKNKVAKEQRNAKALEESLTIVSQKLRVTMEENRLVRQRTKEQHEQNKKEMEAQEEFYSMISMIQESTKAKEDNFEKFQQDLRKQVEASDKGDPWHGAEEVTKFKKLQEQEMEKYLAERDELTAKYKNKRMEMKRRHWEEEVELEKELDANLTNLMDKYTPPSAEGSAVESSAAGNA</sequence>
<dbReference type="CDD" id="cd12266">
    <property type="entry name" value="RRM_like_XS"/>
    <property type="match status" value="1"/>
</dbReference>
<evidence type="ECO:0000256" key="2">
    <source>
        <dbReference type="ARBA" id="ARBA00023158"/>
    </source>
</evidence>
<dbReference type="InterPro" id="IPR038588">
    <property type="entry name" value="XS_domain_sf"/>
</dbReference>
<evidence type="ECO:0000259" key="7">
    <source>
        <dbReference type="Pfam" id="PF03470"/>
    </source>
</evidence>
<dbReference type="PANTHER" id="PTHR46602">
    <property type="entry name" value="PROTEIN SUPPRESSOR OF GENE SILENCING 3"/>
    <property type="match status" value="1"/>
</dbReference>
<dbReference type="AlphaFoldDB" id="A0A9Q1QNA2"/>
<accession>A0A9Q1QNA2</accession>
<dbReference type="EMBL" id="JAKOGI010000035">
    <property type="protein sequence ID" value="KAJ8447766.1"/>
    <property type="molecule type" value="Genomic_DNA"/>
</dbReference>
<evidence type="ECO:0000313" key="9">
    <source>
        <dbReference type="Proteomes" id="UP001153076"/>
    </source>
</evidence>
<dbReference type="Proteomes" id="UP001153076">
    <property type="component" value="Unassembled WGS sequence"/>
</dbReference>
<evidence type="ECO:0000256" key="1">
    <source>
        <dbReference type="ARBA" id="ARBA00023054"/>
    </source>
</evidence>
<dbReference type="Gene3D" id="3.30.70.2890">
    <property type="entry name" value="XS domain"/>
    <property type="match status" value="1"/>
</dbReference>
<feature type="compositionally biased region" description="Acidic residues" evidence="5">
    <location>
        <begin position="137"/>
        <end position="166"/>
    </location>
</feature>
<gene>
    <name evidence="8" type="ORF">Cgig2_015129</name>
</gene>
<protein>
    <submittedName>
        <fullName evidence="8">Uncharacterized protein</fullName>
    </submittedName>
</protein>
<evidence type="ECO:0000256" key="4">
    <source>
        <dbReference type="SAM" id="Coils"/>
    </source>
</evidence>
<dbReference type="Pfam" id="PF03470">
    <property type="entry name" value="zf-XS"/>
    <property type="match status" value="1"/>
</dbReference>
<feature type="compositionally biased region" description="Basic and acidic residues" evidence="5">
    <location>
        <begin position="126"/>
        <end position="136"/>
    </location>
</feature>
<evidence type="ECO:0000256" key="5">
    <source>
        <dbReference type="SAM" id="MobiDB-lite"/>
    </source>
</evidence>
<organism evidence="8 9">
    <name type="scientific">Carnegiea gigantea</name>
    <dbReference type="NCBI Taxonomy" id="171969"/>
    <lineage>
        <taxon>Eukaryota</taxon>
        <taxon>Viridiplantae</taxon>
        <taxon>Streptophyta</taxon>
        <taxon>Embryophyta</taxon>
        <taxon>Tracheophyta</taxon>
        <taxon>Spermatophyta</taxon>
        <taxon>Magnoliopsida</taxon>
        <taxon>eudicotyledons</taxon>
        <taxon>Gunneridae</taxon>
        <taxon>Pentapetalae</taxon>
        <taxon>Caryophyllales</taxon>
        <taxon>Cactineae</taxon>
        <taxon>Cactaceae</taxon>
        <taxon>Cactoideae</taxon>
        <taxon>Echinocereeae</taxon>
        <taxon>Carnegiea</taxon>
    </lineage>
</organism>
<keyword evidence="1 4" id="KW-0175">Coiled coil</keyword>
<evidence type="ECO:0000313" key="8">
    <source>
        <dbReference type="EMBL" id="KAJ8447766.1"/>
    </source>
</evidence>
<dbReference type="InterPro" id="IPR005381">
    <property type="entry name" value="Znf-XS_domain"/>
</dbReference>
<dbReference type="GO" id="GO:0051607">
    <property type="term" value="P:defense response to virus"/>
    <property type="evidence" value="ECO:0007669"/>
    <property type="project" value="InterPro"/>
</dbReference>